<evidence type="ECO:0000313" key="5">
    <source>
        <dbReference type="Proteomes" id="UP000240542"/>
    </source>
</evidence>
<keyword evidence="2" id="KW-1133">Transmembrane helix</keyword>
<dbReference type="SUPFAM" id="SSF56112">
    <property type="entry name" value="Protein kinase-like (PK-like)"/>
    <property type="match status" value="1"/>
</dbReference>
<feature type="transmembrane region" description="Helical" evidence="2">
    <location>
        <begin position="446"/>
        <end position="471"/>
    </location>
</feature>
<evidence type="ECO:0000313" key="4">
    <source>
        <dbReference type="EMBL" id="PSK97647.1"/>
    </source>
</evidence>
<sequence length="626" mass="64331">MSRRSEREIFVLLPPDLLPLTSDDPRRVGPHVLIGRVGAGRAGTVYAGVNPTITADAVVAVKTLDPSHLTDEHTRTELDRRLRALVGADSRCYVPPLSHDAYASPPWLAMPYVSGVPLAQYVRKRGPIPLGRLIALAAGLAEGLAALHHEGIAHGDLKPSNILLGSTGPRILDCALPGDESMMRQSAAWLAPERHQGVPPSPASDVFAWGAVIAFSGTGRLPYGLGEPHTLIEKVLNGRPDLEGLPPELLPLVRRCLAKEPGDRPSVRELIGASIAVWEATAATGEGGVPGTAVTRLLSREWPGIVEPVRIPRVVHLDDGTVRPTDSEGAKPKRTPRAARRKAAAGGATGIDALSGAPGASSYTEGHGPAPVPPPMPDVPPLPGARSGAAGAGGAGAGAGGAGAGGAGAGPGTRVPHEARQPPGGDAPGPPPVPAPGGRSRGPNRLLIAGVAVLVVVLVGAGAWAASGLVFGEAAPKPSQSASESESQAAPTTMVVRFAKGTQDSTAGPWVFTEVTETAKGDPGDAADLTQQEWSKRWSDKKGAKPAKAVIKPDTEVLCAKFCLLPGQAFTDDAGKGTFDDVKGSDFTNYLAWGDDVIAEVEFAKGAAGNGPREIVRVTELFAPAS</sequence>
<dbReference type="InterPro" id="IPR011009">
    <property type="entry name" value="Kinase-like_dom_sf"/>
</dbReference>
<dbReference type="RefSeq" id="WP_245928744.1">
    <property type="nucleotide sequence ID" value="NZ_PYGA01000007.1"/>
</dbReference>
<dbReference type="GO" id="GO:0005524">
    <property type="term" value="F:ATP binding"/>
    <property type="evidence" value="ECO:0007669"/>
    <property type="project" value="InterPro"/>
</dbReference>
<name>A0A2P8DK99_9ACTN</name>
<keyword evidence="4" id="KW-0723">Serine/threonine-protein kinase</keyword>
<evidence type="ECO:0000256" key="1">
    <source>
        <dbReference type="SAM" id="MobiDB-lite"/>
    </source>
</evidence>
<dbReference type="InterPro" id="IPR000719">
    <property type="entry name" value="Prot_kinase_dom"/>
</dbReference>
<dbReference type="EMBL" id="PYGA01000007">
    <property type="protein sequence ID" value="PSK97647.1"/>
    <property type="molecule type" value="Genomic_DNA"/>
</dbReference>
<keyword evidence="4" id="KW-0418">Kinase</keyword>
<proteinExistence type="predicted"/>
<comment type="caution">
    <text evidence="4">The sequence shown here is derived from an EMBL/GenBank/DDBJ whole genome shotgun (WGS) entry which is preliminary data.</text>
</comment>
<dbReference type="AlphaFoldDB" id="A0A2P8DK99"/>
<dbReference type="PANTHER" id="PTHR24361:SF785">
    <property type="entry name" value="DUAL SPECIFICITY MITOGEN-ACTIVATED PROTEIN KINASE KINASE 1"/>
    <property type="match status" value="1"/>
</dbReference>
<dbReference type="GO" id="GO:0004674">
    <property type="term" value="F:protein serine/threonine kinase activity"/>
    <property type="evidence" value="ECO:0007669"/>
    <property type="project" value="UniProtKB-KW"/>
</dbReference>
<dbReference type="Proteomes" id="UP000240542">
    <property type="component" value="Unassembled WGS sequence"/>
</dbReference>
<protein>
    <submittedName>
        <fullName evidence="4">Serine/threonine protein kinase</fullName>
    </submittedName>
</protein>
<dbReference type="InterPro" id="IPR053235">
    <property type="entry name" value="Ser_Thr_kinase"/>
</dbReference>
<dbReference type="Gene3D" id="1.10.510.10">
    <property type="entry name" value="Transferase(Phosphotransferase) domain 1"/>
    <property type="match status" value="1"/>
</dbReference>
<organism evidence="4 5">
    <name type="scientific">Murinocardiopsis flavida</name>
    <dbReference type="NCBI Taxonomy" id="645275"/>
    <lineage>
        <taxon>Bacteria</taxon>
        <taxon>Bacillati</taxon>
        <taxon>Actinomycetota</taxon>
        <taxon>Actinomycetes</taxon>
        <taxon>Streptosporangiales</taxon>
        <taxon>Nocardiopsidaceae</taxon>
        <taxon>Murinocardiopsis</taxon>
    </lineage>
</organism>
<feature type="compositionally biased region" description="Basic residues" evidence="1">
    <location>
        <begin position="332"/>
        <end position="343"/>
    </location>
</feature>
<accession>A0A2P8DK99</accession>
<dbReference type="Gene3D" id="3.30.200.20">
    <property type="entry name" value="Phosphorylase Kinase, domain 1"/>
    <property type="match status" value="1"/>
</dbReference>
<keyword evidence="4" id="KW-0808">Transferase</keyword>
<feature type="compositionally biased region" description="Gly residues" evidence="1">
    <location>
        <begin position="390"/>
        <end position="411"/>
    </location>
</feature>
<gene>
    <name evidence="4" type="ORF">CLV63_10735</name>
</gene>
<feature type="compositionally biased region" description="Pro residues" evidence="1">
    <location>
        <begin position="370"/>
        <end position="383"/>
    </location>
</feature>
<feature type="region of interest" description="Disordered" evidence="1">
    <location>
        <begin position="317"/>
        <end position="440"/>
    </location>
</feature>
<reference evidence="4 5" key="1">
    <citation type="submission" date="2018-03" db="EMBL/GenBank/DDBJ databases">
        <title>Genomic Encyclopedia of Archaeal and Bacterial Type Strains, Phase II (KMG-II): from individual species to whole genera.</title>
        <authorList>
            <person name="Goeker M."/>
        </authorList>
    </citation>
    <scope>NUCLEOTIDE SEQUENCE [LARGE SCALE GENOMIC DNA]</scope>
    <source>
        <strain evidence="4 5">DSM 45312</strain>
    </source>
</reference>
<dbReference type="InterPro" id="IPR008271">
    <property type="entry name" value="Ser/Thr_kinase_AS"/>
</dbReference>
<dbReference type="CDD" id="cd14014">
    <property type="entry name" value="STKc_PknB_like"/>
    <property type="match status" value="1"/>
</dbReference>
<evidence type="ECO:0000259" key="3">
    <source>
        <dbReference type="PROSITE" id="PS50011"/>
    </source>
</evidence>
<keyword evidence="2" id="KW-0812">Transmembrane</keyword>
<dbReference type="Pfam" id="PF00069">
    <property type="entry name" value="Pkinase"/>
    <property type="match status" value="1"/>
</dbReference>
<feature type="domain" description="Protein kinase" evidence="3">
    <location>
        <begin position="31"/>
        <end position="277"/>
    </location>
</feature>
<dbReference type="GO" id="GO:0005737">
    <property type="term" value="C:cytoplasm"/>
    <property type="evidence" value="ECO:0007669"/>
    <property type="project" value="TreeGrafter"/>
</dbReference>
<dbReference type="SMART" id="SM00220">
    <property type="entry name" value="S_TKc"/>
    <property type="match status" value="1"/>
</dbReference>
<keyword evidence="2" id="KW-0472">Membrane</keyword>
<dbReference type="PROSITE" id="PS50011">
    <property type="entry name" value="PROTEIN_KINASE_DOM"/>
    <property type="match status" value="1"/>
</dbReference>
<dbReference type="PROSITE" id="PS00108">
    <property type="entry name" value="PROTEIN_KINASE_ST"/>
    <property type="match status" value="1"/>
</dbReference>
<feature type="compositionally biased region" description="Basic and acidic residues" evidence="1">
    <location>
        <begin position="317"/>
        <end position="331"/>
    </location>
</feature>
<dbReference type="PANTHER" id="PTHR24361">
    <property type="entry name" value="MITOGEN-ACTIVATED KINASE KINASE KINASE"/>
    <property type="match status" value="1"/>
</dbReference>
<evidence type="ECO:0000256" key="2">
    <source>
        <dbReference type="SAM" id="Phobius"/>
    </source>
</evidence>
<keyword evidence="5" id="KW-1185">Reference proteome</keyword>